<evidence type="ECO:0008006" key="3">
    <source>
        <dbReference type="Google" id="ProtNLM"/>
    </source>
</evidence>
<dbReference type="Proteomes" id="UP001589585">
    <property type="component" value="Unassembled WGS sequence"/>
</dbReference>
<organism evidence="1 2">
    <name type="scientific">Mariniflexile ostreae</name>
    <dbReference type="NCBI Taxonomy" id="1520892"/>
    <lineage>
        <taxon>Bacteria</taxon>
        <taxon>Pseudomonadati</taxon>
        <taxon>Bacteroidota</taxon>
        <taxon>Flavobacteriia</taxon>
        <taxon>Flavobacteriales</taxon>
        <taxon>Flavobacteriaceae</taxon>
        <taxon>Mariniflexile</taxon>
    </lineage>
</organism>
<proteinExistence type="predicted"/>
<reference evidence="1 2" key="1">
    <citation type="submission" date="2024-09" db="EMBL/GenBank/DDBJ databases">
        <authorList>
            <person name="Sun Q."/>
            <person name="Mori K."/>
        </authorList>
    </citation>
    <scope>NUCLEOTIDE SEQUENCE [LARGE SCALE GENOMIC DNA]</scope>
    <source>
        <strain evidence="1 2">CECT 8622</strain>
    </source>
</reference>
<gene>
    <name evidence="1" type="ORF">ACFFU9_11125</name>
</gene>
<sequence>MGKISPMHLCGKDLWHLITIIDLQNRYISHWKVSNTMDVNWCVRVLEEAIEMHGKPRNHKYRARKPWTTYL</sequence>
<dbReference type="EMBL" id="JBHMFC010000073">
    <property type="protein sequence ID" value="MFB9057289.1"/>
    <property type="molecule type" value="Genomic_DNA"/>
</dbReference>
<name>A0ABV5FD45_9FLAO</name>
<evidence type="ECO:0000313" key="2">
    <source>
        <dbReference type="Proteomes" id="UP001589585"/>
    </source>
</evidence>
<protein>
    <recommendedName>
        <fullName evidence="3">Transposase</fullName>
    </recommendedName>
</protein>
<dbReference type="InterPro" id="IPR012337">
    <property type="entry name" value="RNaseH-like_sf"/>
</dbReference>
<dbReference type="RefSeq" id="WP_379861514.1">
    <property type="nucleotide sequence ID" value="NZ_JBHMFC010000073.1"/>
</dbReference>
<dbReference type="SUPFAM" id="SSF53098">
    <property type="entry name" value="Ribonuclease H-like"/>
    <property type="match status" value="1"/>
</dbReference>
<comment type="caution">
    <text evidence="1">The sequence shown here is derived from an EMBL/GenBank/DDBJ whole genome shotgun (WGS) entry which is preliminary data.</text>
</comment>
<evidence type="ECO:0000313" key="1">
    <source>
        <dbReference type="EMBL" id="MFB9057289.1"/>
    </source>
</evidence>
<accession>A0ABV5FD45</accession>
<keyword evidence="2" id="KW-1185">Reference proteome</keyword>